<feature type="signal peptide" evidence="1">
    <location>
        <begin position="1"/>
        <end position="27"/>
    </location>
</feature>
<evidence type="ECO:0000313" key="3">
    <source>
        <dbReference type="Proteomes" id="UP000008130"/>
    </source>
</evidence>
<protein>
    <recommendedName>
        <fullName evidence="4">DUF1566 domain-containing protein</fullName>
    </recommendedName>
</protein>
<keyword evidence="1" id="KW-0732">Signal</keyword>
<reference evidence="2 3" key="1">
    <citation type="journal article" date="2011" name="J. Bacteriol.">
        <title>Complete genome sequence of Polymorphum gilvum SL003B-26A1T, a crude oil-degrading bacterium from oil-polluted saline soil.</title>
        <authorList>
            <person name="Li S.G."/>
            <person name="Tang Y.Q."/>
            <person name="Nie Y."/>
            <person name="Cai M."/>
            <person name="Wu X.L."/>
        </authorList>
    </citation>
    <scope>NUCLEOTIDE SEQUENCE [LARGE SCALE GENOMIC DNA]</scope>
    <source>
        <strain evidence="3">LMG 25793 / CGMCC 1.9160 / SL003B-26A1</strain>
    </source>
</reference>
<dbReference type="Proteomes" id="UP000008130">
    <property type="component" value="Chromosome"/>
</dbReference>
<name>F2J1W9_POLGS</name>
<dbReference type="HOGENOM" id="CLU_1577073_0_0_5"/>
<evidence type="ECO:0008006" key="4">
    <source>
        <dbReference type="Google" id="ProtNLM"/>
    </source>
</evidence>
<proteinExistence type="predicted"/>
<keyword evidence="3" id="KW-1185">Reference proteome</keyword>
<dbReference type="AlphaFoldDB" id="F2J1W9"/>
<dbReference type="KEGG" id="pgv:SL003B_3608"/>
<gene>
    <name evidence="2" type="ordered locus">SL003B_3608</name>
</gene>
<sequence>MPYSRLSIYLYFLVSIAAVSLCNPAWGQQAVPAGCGEGAAPAIGQRCGDVVFGGISDGSYIYVEALPRGELHSWERAKADCAALGPQWRLPTKAELTTLYVGRDVGAFAGTFDAGWHWSATQLRGLFTPSIRSFLTGEEGTASTDNAFAARCVQTVSVPIKRTRERHDD</sequence>
<feature type="chain" id="PRO_5003283819" description="DUF1566 domain-containing protein" evidence="1">
    <location>
        <begin position="28"/>
        <end position="169"/>
    </location>
</feature>
<evidence type="ECO:0000256" key="1">
    <source>
        <dbReference type="SAM" id="SignalP"/>
    </source>
</evidence>
<dbReference type="EMBL" id="CP002568">
    <property type="protein sequence ID" value="ADZ72030.1"/>
    <property type="molecule type" value="Genomic_DNA"/>
</dbReference>
<organism evidence="2 3">
    <name type="scientific">Polymorphum gilvum (strain LMG 25793 / CGMCC 1.9160 / SL003B-26A1)</name>
    <dbReference type="NCBI Taxonomy" id="991905"/>
    <lineage>
        <taxon>Bacteria</taxon>
        <taxon>Pseudomonadati</taxon>
        <taxon>Pseudomonadota</taxon>
        <taxon>Alphaproteobacteria</taxon>
        <taxon>Rhodobacterales</taxon>
        <taxon>Paracoccaceae</taxon>
        <taxon>Polymorphum</taxon>
    </lineage>
</organism>
<evidence type="ECO:0000313" key="2">
    <source>
        <dbReference type="EMBL" id="ADZ72030.1"/>
    </source>
</evidence>
<accession>F2J1W9</accession>